<dbReference type="EMBL" id="JACXVP010000006">
    <property type="protein sequence ID" value="KAG5598744.1"/>
    <property type="molecule type" value="Genomic_DNA"/>
</dbReference>
<evidence type="ECO:0000313" key="2">
    <source>
        <dbReference type="Proteomes" id="UP000824120"/>
    </source>
</evidence>
<sequence length="62" mass="7211">MGRYVAKMQKDSKKPSRLWNIEDFEDVVSSTVITICGFCMGPCQWKQHGVVRFKNYALAKRQ</sequence>
<accession>A0A9J5YGI8</accession>
<dbReference type="OrthoDB" id="1752253at2759"/>
<proteinExistence type="predicted"/>
<dbReference type="Proteomes" id="UP000824120">
    <property type="component" value="Chromosome 6"/>
</dbReference>
<keyword evidence="2" id="KW-1185">Reference proteome</keyword>
<evidence type="ECO:0000313" key="1">
    <source>
        <dbReference type="EMBL" id="KAG5598744.1"/>
    </source>
</evidence>
<protein>
    <submittedName>
        <fullName evidence="1">Uncharacterized protein</fullName>
    </submittedName>
</protein>
<organism evidence="1 2">
    <name type="scientific">Solanum commersonii</name>
    <name type="common">Commerson's wild potato</name>
    <name type="synonym">Commerson's nightshade</name>
    <dbReference type="NCBI Taxonomy" id="4109"/>
    <lineage>
        <taxon>Eukaryota</taxon>
        <taxon>Viridiplantae</taxon>
        <taxon>Streptophyta</taxon>
        <taxon>Embryophyta</taxon>
        <taxon>Tracheophyta</taxon>
        <taxon>Spermatophyta</taxon>
        <taxon>Magnoliopsida</taxon>
        <taxon>eudicotyledons</taxon>
        <taxon>Gunneridae</taxon>
        <taxon>Pentapetalae</taxon>
        <taxon>asterids</taxon>
        <taxon>lamiids</taxon>
        <taxon>Solanales</taxon>
        <taxon>Solanaceae</taxon>
        <taxon>Solanoideae</taxon>
        <taxon>Solaneae</taxon>
        <taxon>Solanum</taxon>
    </lineage>
</organism>
<comment type="caution">
    <text evidence="1">The sequence shown here is derived from an EMBL/GenBank/DDBJ whole genome shotgun (WGS) entry which is preliminary data.</text>
</comment>
<dbReference type="AlphaFoldDB" id="A0A9J5YGI8"/>
<name>A0A9J5YGI8_SOLCO</name>
<reference evidence="1 2" key="1">
    <citation type="submission" date="2020-09" db="EMBL/GenBank/DDBJ databases">
        <title>De no assembly of potato wild relative species, Solanum commersonii.</title>
        <authorList>
            <person name="Cho K."/>
        </authorList>
    </citation>
    <scope>NUCLEOTIDE SEQUENCE [LARGE SCALE GENOMIC DNA]</scope>
    <source>
        <strain evidence="1">LZ3.2</strain>
        <tissue evidence="1">Leaf</tissue>
    </source>
</reference>
<gene>
    <name evidence="1" type="ORF">H5410_030114</name>
</gene>